<dbReference type="EMBL" id="KN123523">
    <property type="protein sequence ID" value="KFO24701.1"/>
    <property type="molecule type" value="Genomic_DNA"/>
</dbReference>
<evidence type="ECO:0000256" key="1">
    <source>
        <dbReference type="SAM" id="MobiDB-lite"/>
    </source>
</evidence>
<dbReference type="PANTHER" id="PTHR21687">
    <property type="entry name" value="PLASMALEMMA VESICLE-ASSOCIATED PROTEIN"/>
    <property type="match status" value="1"/>
</dbReference>
<feature type="region of interest" description="Disordered" evidence="1">
    <location>
        <begin position="182"/>
        <end position="201"/>
    </location>
</feature>
<dbReference type="Proteomes" id="UP000028990">
    <property type="component" value="Unassembled WGS sequence"/>
</dbReference>
<gene>
    <name evidence="2" type="ORF">H920_13919</name>
</gene>
<dbReference type="GO" id="GO:0043114">
    <property type="term" value="P:regulation of vascular permeability"/>
    <property type="evidence" value="ECO:0007669"/>
    <property type="project" value="TreeGrafter"/>
</dbReference>
<keyword evidence="3" id="KW-1185">Reference proteome</keyword>
<dbReference type="GO" id="GO:0002693">
    <property type="term" value="P:positive regulation of cellular extravasation"/>
    <property type="evidence" value="ECO:0007669"/>
    <property type="project" value="TreeGrafter"/>
</dbReference>
<evidence type="ECO:0000313" key="2">
    <source>
        <dbReference type="EMBL" id="KFO24701.1"/>
    </source>
</evidence>
<dbReference type="InterPro" id="IPR009538">
    <property type="entry name" value="PV-1"/>
</dbReference>
<reference evidence="2 3" key="1">
    <citation type="submission" date="2013-11" db="EMBL/GenBank/DDBJ databases">
        <title>The Damaraland mole rat (Fukomys damarensis) genome and evolution of African mole rats.</title>
        <authorList>
            <person name="Gladyshev V.N."/>
            <person name="Fang X."/>
        </authorList>
    </citation>
    <scope>NUCLEOTIDE SEQUENCE [LARGE SCALE GENOMIC DNA]</scope>
    <source>
        <tissue evidence="2">Liver</tissue>
    </source>
</reference>
<proteinExistence type="predicted"/>
<dbReference type="Pfam" id="PF06637">
    <property type="entry name" value="PV-1"/>
    <property type="match status" value="2"/>
</dbReference>
<dbReference type="AlphaFoldDB" id="A0A091DPJ5"/>
<accession>A0A091DPJ5</accession>
<name>A0A091DPJ5_FUKDA</name>
<sequence length="223" mass="24750">MVYGNVHEGTEANLQDTERRAAALHGQVVGLSATRDNLTRELNLTVRAKDSIMQMLLGARRDLEGINASFRQCQADQEREDLAKGLEERKRQVEQMQMQVEVKRSALDTCLKAKSQPLSPPRMGLAPPNQPTPIDSTSLEEFKKRILEGHQLSVLRPAKVWARRASGTCQAWLGTEDTQCMSQPVAEEATRDGGEDPGPPRFILLALRLPAPQPLMATSHPPR</sequence>
<organism evidence="2 3">
    <name type="scientific">Fukomys damarensis</name>
    <name type="common">Damaraland mole rat</name>
    <name type="synonym">Cryptomys damarensis</name>
    <dbReference type="NCBI Taxonomy" id="885580"/>
    <lineage>
        <taxon>Eukaryota</taxon>
        <taxon>Metazoa</taxon>
        <taxon>Chordata</taxon>
        <taxon>Craniata</taxon>
        <taxon>Vertebrata</taxon>
        <taxon>Euteleostomi</taxon>
        <taxon>Mammalia</taxon>
        <taxon>Eutheria</taxon>
        <taxon>Euarchontoglires</taxon>
        <taxon>Glires</taxon>
        <taxon>Rodentia</taxon>
        <taxon>Hystricomorpha</taxon>
        <taxon>Bathyergidae</taxon>
        <taxon>Fukomys</taxon>
    </lineage>
</organism>
<protein>
    <submittedName>
        <fullName evidence="2">Plasmalemma vesicle-associated protein</fullName>
    </submittedName>
</protein>
<dbReference type="PANTHER" id="PTHR21687:SF5">
    <property type="entry name" value="PLASMALEMMA VESICLE-ASSOCIATED PROTEIN"/>
    <property type="match status" value="1"/>
</dbReference>
<evidence type="ECO:0000313" key="3">
    <source>
        <dbReference type="Proteomes" id="UP000028990"/>
    </source>
</evidence>